<dbReference type="AlphaFoldDB" id="A0A498J2B2"/>
<evidence type="ECO:0000313" key="2">
    <source>
        <dbReference type="Proteomes" id="UP000290289"/>
    </source>
</evidence>
<dbReference type="Proteomes" id="UP000290289">
    <property type="component" value="Chromosome 9"/>
</dbReference>
<dbReference type="PANTHER" id="PTHR31984:SF1">
    <property type="entry name" value="OS10G0330400 PROTEIN"/>
    <property type="match status" value="1"/>
</dbReference>
<evidence type="ECO:0000313" key="1">
    <source>
        <dbReference type="EMBL" id="RXH89610.1"/>
    </source>
</evidence>
<dbReference type="SUPFAM" id="SSF143456">
    <property type="entry name" value="VC0467-like"/>
    <property type="match status" value="1"/>
</dbReference>
<proteinExistence type="predicted"/>
<keyword evidence="2" id="KW-1185">Reference proteome</keyword>
<protein>
    <submittedName>
        <fullName evidence="1">Uncharacterized protein</fullName>
    </submittedName>
</protein>
<dbReference type="Gene3D" id="3.40.1740.10">
    <property type="entry name" value="VC0467-like"/>
    <property type="match status" value="1"/>
</dbReference>
<comment type="caution">
    <text evidence="1">The sequence shown here is derived from an EMBL/GenBank/DDBJ whole genome shotgun (WGS) entry which is preliminary data.</text>
</comment>
<dbReference type="InterPro" id="IPR003774">
    <property type="entry name" value="AlgH-like"/>
</dbReference>
<gene>
    <name evidence="1" type="ORF">DVH24_031967</name>
</gene>
<dbReference type="EMBL" id="RDQH01000335">
    <property type="protein sequence ID" value="RXH89610.1"/>
    <property type="molecule type" value="Genomic_DNA"/>
</dbReference>
<sequence>MSLSICHQKFINGSLFLLFTKTVTSPNRNYTQFQSKRVGISIFNNISRGESSMPSNDDHKPSIDADWRSFENQGRKSPLQLPHLLIFTVVDQPNLITVGDKWAHTIHKSVKGCLLLATEKLGGVHIFERTIIWVLSTGPLGPSGIILNRPSLMSIKETRSTALDMAGTFSDRLLFLGGLLEEGLFLLRPKRGDDAVGRSGVFDEVMKGLYYGTKEGVGCATEIVKRDIVGGRKGN</sequence>
<name>A0A498J2B2_MALDO</name>
<dbReference type="PANTHER" id="PTHR31984">
    <property type="entry name" value="TRANSPORTER, PUTATIVE (DUF179)-RELATED"/>
    <property type="match status" value="1"/>
</dbReference>
<accession>A0A498J2B2</accession>
<organism evidence="1 2">
    <name type="scientific">Malus domestica</name>
    <name type="common">Apple</name>
    <name type="synonym">Pyrus malus</name>
    <dbReference type="NCBI Taxonomy" id="3750"/>
    <lineage>
        <taxon>Eukaryota</taxon>
        <taxon>Viridiplantae</taxon>
        <taxon>Streptophyta</taxon>
        <taxon>Embryophyta</taxon>
        <taxon>Tracheophyta</taxon>
        <taxon>Spermatophyta</taxon>
        <taxon>Magnoliopsida</taxon>
        <taxon>eudicotyledons</taxon>
        <taxon>Gunneridae</taxon>
        <taxon>Pentapetalae</taxon>
        <taxon>rosids</taxon>
        <taxon>fabids</taxon>
        <taxon>Rosales</taxon>
        <taxon>Rosaceae</taxon>
        <taxon>Amygdaloideae</taxon>
        <taxon>Maleae</taxon>
        <taxon>Malus</taxon>
    </lineage>
</organism>
<reference evidence="1 2" key="1">
    <citation type="submission" date="2018-10" db="EMBL/GenBank/DDBJ databases">
        <title>A high-quality apple genome assembly.</title>
        <authorList>
            <person name="Hu J."/>
        </authorList>
    </citation>
    <scope>NUCLEOTIDE SEQUENCE [LARGE SCALE GENOMIC DNA]</scope>
    <source>
        <strain evidence="2">cv. HFTH1</strain>
        <tissue evidence="1">Young leaf</tissue>
    </source>
</reference>